<evidence type="ECO:0000256" key="3">
    <source>
        <dbReference type="ARBA" id="ARBA00022964"/>
    </source>
</evidence>
<accession>A0A315EDA2</accession>
<dbReference type="AlphaFoldDB" id="A0A315EDA2"/>
<keyword evidence="4" id="KW-0560">Oxidoreductase</keyword>
<evidence type="ECO:0000256" key="2">
    <source>
        <dbReference type="ARBA" id="ARBA00022723"/>
    </source>
</evidence>
<dbReference type="EMBL" id="NESN01000002">
    <property type="protein sequence ID" value="PUE54102.1"/>
    <property type="molecule type" value="Genomic_DNA"/>
</dbReference>
<keyword evidence="3 7" id="KW-0223">Dioxygenase</keyword>
<gene>
    <name evidence="7" type="ORF">B9Z37_05910</name>
</gene>
<evidence type="ECO:0000313" key="8">
    <source>
        <dbReference type="Proteomes" id="UP000250790"/>
    </source>
</evidence>
<dbReference type="GO" id="GO:0016706">
    <property type="term" value="F:2-oxoglutarate-dependent dioxygenase activity"/>
    <property type="evidence" value="ECO:0007669"/>
    <property type="project" value="TreeGrafter"/>
</dbReference>
<feature type="domain" description="TauD/TfdA-like" evidence="6">
    <location>
        <begin position="17"/>
        <end position="282"/>
    </location>
</feature>
<dbReference type="PANTHER" id="PTHR30468:SF1">
    <property type="entry name" value="ALPHA-KETOGLUTARATE-DEPENDENT SULFONATE DIOXYGENASE"/>
    <property type="match status" value="1"/>
</dbReference>
<dbReference type="InterPro" id="IPR003819">
    <property type="entry name" value="TauD/TfdA-like"/>
</dbReference>
<keyword evidence="2" id="KW-0479">Metal-binding</keyword>
<sequence>MVHSIQLPHVYESFVATPFTPNIGATLHGLDLSQPLSDLAQSELKAALARYEVLFFRDQVLTPVQQVAFTRSFGQVNEVKAFFPRVESQPEIEIVESTAERPAANNNWHSDITWQANPPIGTSLYAQVIPASGGDTVWASMTTAYEALPADFKAYLETLSAMHTWEVTGWTEYLLRQDATGEQLQAARAKYPPVTHPVVRVHPVTGKKILYVNPTFTTHIHGLPRTQSDALLAQLFGLITAPEVQARFCWQPHSLAVWDNRSTQHYAVADFYPQHRKLHRITFTADHAF</sequence>
<keyword evidence="8" id="KW-1185">Reference proteome</keyword>
<dbReference type="Proteomes" id="UP000250790">
    <property type="component" value="Unassembled WGS sequence"/>
</dbReference>
<dbReference type="PANTHER" id="PTHR30468">
    <property type="entry name" value="ALPHA-KETOGLUTARATE-DEPENDENT SULFONATE DIOXYGENASE"/>
    <property type="match status" value="1"/>
</dbReference>
<dbReference type="SUPFAM" id="SSF51197">
    <property type="entry name" value="Clavaminate synthase-like"/>
    <property type="match status" value="1"/>
</dbReference>
<evidence type="ECO:0000256" key="4">
    <source>
        <dbReference type="ARBA" id="ARBA00023002"/>
    </source>
</evidence>
<evidence type="ECO:0000313" key="7">
    <source>
        <dbReference type="EMBL" id="PUE54102.1"/>
    </source>
</evidence>
<dbReference type="GO" id="GO:0046872">
    <property type="term" value="F:metal ion binding"/>
    <property type="evidence" value="ECO:0007669"/>
    <property type="project" value="UniProtKB-KW"/>
</dbReference>
<dbReference type="RefSeq" id="WP_108312088.1">
    <property type="nucleotide sequence ID" value="NZ_NESN01000002.1"/>
</dbReference>
<dbReference type="InterPro" id="IPR042098">
    <property type="entry name" value="TauD-like_sf"/>
</dbReference>
<keyword evidence="5" id="KW-0408">Iron</keyword>
<comment type="similarity">
    <text evidence="1">Belongs to the TfdA dioxygenase family.</text>
</comment>
<dbReference type="InterPro" id="IPR051323">
    <property type="entry name" value="AtsK-like"/>
</dbReference>
<dbReference type="OrthoDB" id="581608at2"/>
<evidence type="ECO:0000256" key="1">
    <source>
        <dbReference type="ARBA" id="ARBA00005896"/>
    </source>
</evidence>
<comment type="caution">
    <text evidence="7">The sequence shown here is derived from an EMBL/GenBank/DDBJ whole genome shotgun (WGS) entry which is preliminary data.</text>
</comment>
<evidence type="ECO:0000259" key="6">
    <source>
        <dbReference type="Pfam" id="PF02668"/>
    </source>
</evidence>
<protein>
    <submittedName>
        <fullName evidence="7">Taurine catabolism dioxygenase</fullName>
    </submittedName>
</protein>
<organism evidence="7 8">
    <name type="scientific">Limnohabitans parvus II-B4</name>
    <dbReference type="NCBI Taxonomy" id="1293052"/>
    <lineage>
        <taxon>Bacteria</taxon>
        <taxon>Pseudomonadati</taxon>
        <taxon>Pseudomonadota</taxon>
        <taxon>Betaproteobacteria</taxon>
        <taxon>Burkholderiales</taxon>
        <taxon>Comamonadaceae</taxon>
        <taxon>Limnohabitans</taxon>
    </lineage>
</organism>
<dbReference type="Pfam" id="PF02668">
    <property type="entry name" value="TauD"/>
    <property type="match status" value="1"/>
</dbReference>
<proteinExistence type="inferred from homology"/>
<dbReference type="GO" id="GO:0005737">
    <property type="term" value="C:cytoplasm"/>
    <property type="evidence" value="ECO:0007669"/>
    <property type="project" value="TreeGrafter"/>
</dbReference>
<name>A0A315EDA2_9BURK</name>
<dbReference type="Gene3D" id="3.60.130.10">
    <property type="entry name" value="Clavaminate synthase-like"/>
    <property type="match status" value="1"/>
</dbReference>
<reference evidence="7 8" key="1">
    <citation type="submission" date="2017-04" db="EMBL/GenBank/DDBJ databases">
        <title>Unexpected and diverse lifestyles within the genus Limnohabitans.</title>
        <authorList>
            <person name="Kasalicky V."/>
            <person name="Mehrshad M."/>
            <person name="Andrei S.-A."/>
            <person name="Salcher M."/>
            <person name="Kratochvilova H."/>
            <person name="Simek K."/>
            <person name="Ghai R."/>
        </authorList>
    </citation>
    <scope>NUCLEOTIDE SEQUENCE [LARGE SCALE GENOMIC DNA]</scope>
    <source>
        <strain evidence="7 8">II-B4</strain>
    </source>
</reference>
<evidence type="ECO:0000256" key="5">
    <source>
        <dbReference type="ARBA" id="ARBA00023004"/>
    </source>
</evidence>